<dbReference type="PANTHER" id="PTHR24361:SF769">
    <property type="entry name" value="MITOGEN-ACTIVATED PROTEIN KINASE KINASE 7-RELATED"/>
    <property type="match status" value="1"/>
</dbReference>
<dbReference type="InterPro" id="IPR053235">
    <property type="entry name" value="Ser_Thr_kinase"/>
</dbReference>
<evidence type="ECO:0000313" key="1">
    <source>
        <dbReference type="EMBL" id="KAF4355200.1"/>
    </source>
</evidence>
<name>A0A7J6EBL8_CANSA</name>
<dbReference type="Gene3D" id="3.30.200.20">
    <property type="entry name" value="Phosphorylase Kinase, domain 1"/>
    <property type="match status" value="2"/>
</dbReference>
<accession>A0A7J6EBL8</accession>
<protein>
    <submittedName>
        <fullName evidence="1">Uncharacterized protein</fullName>
    </submittedName>
</protein>
<dbReference type="PANTHER" id="PTHR24361">
    <property type="entry name" value="MITOGEN-ACTIVATED KINASE KINASE KINASE"/>
    <property type="match status" value="1"/>
</dbReference>
<dbReference type="InterPro" id="IPR011009">
    <property type="entry name" value="Kinase-like_dom_sf"/>
</dbReference>
<dbReference type="SUPFAM" id="SSF56112">
    <property type="entry name" value="Protein kinase-like (PK-like)"/>
    <property type="match status" value="1"/>
</dbReference>
<dbReference type="EMBL" id="JAATIP010000268">
    <property type="protein sequence ID" value="KAF4355200.1"/>
    <property type="molecule type" value="Genomic_DNA"/>
</dbReference>
<evidence type="ECO:0000313" key="2">
    <source>
        <dbReference type="Proteomes" id="UP000525078"/>
    </source>
</evidence>
<comment type="caution">
    <text evidence="1">The sequence shown here is derived from an EMBL/GenBank/DDBJ whole genome shotgun (WGS) entry which is preliminary data.</text>
</comment>
<reference evidence="1 2" key="1">
    <citation type="journal article" date="2020" name="bioRxiv">
        <title>Sequence and annotation of 42 cannabis genomes reveals extensive copy number variation in cannabinoid synthesis and pathogen resistance genes.</title>
        <authorList>
            <person name="Mckernan K.J."/>
            <person name="Helbert Y."/>
            <person name="Kane L.T."/>
            <person name="Ebling H."/>
            <person name="Zhang L."/>
            <person name="Liu B."/>
            <person name="Eaton Z."/>
            <person name="Mclaughlin S."/>
            <person name="Kingan S."/>
            <person name="Baybayan P."/>
            <person name="Concepcion G."/>
            <person name="Jordan M."/>
            <person name="Riva A."/>
            <person name="Barbazuk W."/>
            <person name="Harkins T."/>
        </authorList>
    </citation>
    <scope>NUCLEOTIDE SEQUENCE [LARGE SCALE GENOMIC DNA]</scope>
    <source>
        <strain evidence="2">cv. Jamaican Lion 4</strain>
        <tissue evidence="1">Leaf</tissue>
    </source>
</reference>
<dbReference type="GO" id="GO:0004674">
    <property type="term" value="F:protein serine/threonine kinase activity"/>
    <property type="evidence" value="ECO:0007669"/>
    <property type="project" value="TreeGrafter"/>
</dbReference>
<organism evidence="1 2">
    <name type="scientific">Cannabis sativa</name>
    <name type="common">Hemp</name>
    <name type="synonym">Marijuana</name>
    <dbReference type="NCBI Taxonomy" id="3483"/>
    <lineage>
        <taxon>Eukaryota</taxon>
        <taxon>Viridiplantae</taxon>
        <taxon>Streptophyta</taxon>
        <taxon>Embryophyta</taxon>
        <taxon>Tracheophyta</taxon>
        <taxon>Spermatophyta</taxon>
        <taxon>Magnoliopsida</taxon>
        <taxon>eudicotyledons</taxon>
        <taxon>Gunneridae</taxon>
        <taxon>Pentapetalae</taxon>
        <taxon>rosids</taxon>
        <taxon>fabids</taxon>
        <taxon>Rosales</taxon>
        <taxon>Cannabaceae</taxon>
        <taxon>Cannabis</taxon>
    </lineage>
</organism>
<gene>
    <name evidence="1" type="ORF">F8388_012975</name>
</gene>
<sequence length="239" mass="26240">MVLVCRCGFGGVGSSVVVGRCGGLGGGRVVWAEEGWLWCGRWSGQSDRARKKDLSSTTSHFYPAATEFNWSSSSAPYSATDLKKIQVLGRGDGKRVYKVRHKETSKFYALKSSKIIFDPIQITVPSSTARWRSSVDLSPHYLLLPPVATEFNWSSSSAPYSAPDLGKIQVLGRGNGKTVYKVCHKETSEIYPLKSSQIIFDPIQITVANSTARWRSSAVFLNCLFRLCAFFGMASSGFV</sequence>
<dbReference type="Proteomes" id="UP000525078">
    <property type="component" value="Unassembled WGS sequence"/>
</dbReference>
<proteinExistence type="predicted"/>
<dbReference type="GO" id="GO:0005737">
    <property type="term" value="C:cytoplasm"/>
    <property type="evidence" value="ECO:0007669"/>
    <property type="project" value="TreeGrafter"/>
</dbReference>
<dbReference type="AlphaFoldDB" id="A0A7J6EBL8"/>